<sequence>MHNTPDKPTKPKQAEEQPWAKQFDDDQDDAGNLSRVASRRKKHGNRLLWVILWVLLALVVIVPVTYQVLKTNSVNSGGNYAGEKIVVDSSKKSSSSSKQASSSSSTVSKSSSRKASSSQSSSSSVAKSSSSSSASSSSSSASSSTSGMTTYTVKAGENPYRIALNHGMTLAEFYAANPGVEANGLTPNQQVKVKAQ</sequence>
<accession>A0ABW4CDH6</accession>
<keyword evidence="2" id="KW-1133">Transmembrane helix</keyword>
<feature type="domain" description="LysM" evidence="3">
    <location>
        <begin position="149"/>
        <end position="193"/>
    </location>
</feature>
<dbReference type="Gene3D" id="3.10.350.10">
    <property type="entry name" value="LysM domain"/>
    <property type="match status" value="1"/>
</dbReference>
<name>A0ABW4CDH6_9LACO</name>
<dbReference type="SUPFAM" id="SSF54106">
    <property type="entry name" value="LysM domain"/>
    <property type="match status" value="1"/>
</dbReference>
<comment type="caution">
    <text evidence="4">The sequence shown here is derived from an EMBL/GenBank/DDBJ whole genome shotgun (WGS) entry which is preliminary data.</text>
</comment>
<evidence type="ECO:0000256" key="2">
    <source>
        <dbReference type="SAM" id="Phobius"/>
    </source>
</evidence>
<dbReference type="RefSeq" id="WP_203625908.1">
    <property type="nucleotide sequence ID" value="NZ_BOLQ01000001.1"/>
</dbReference>
<evidence type="ECO:0000313" key="5">
    <source>
        <dbReference type="Proteomes" id="UP001597196"/>
    </source>
</evidence>
<dbReference type="EMBL" id="JBHTOC010000001">
    <property type="protein sequence ID" value="MFD1428849.1"/>
    <property type="molecule type" value="Genomic_DNA"/>
</dbReference>
<evidence type="ECO:0000259" key="3">
    <source>
        <dbReference type="PROSITE" id="PS51782"/>
    </source>
</evidence>
<keyword evidence="5" id="KW-1185">Reference proteome</keyword>
<reference evidence="5" key="1">
    <citation type="journal article" date="2019" name="Int. J. Syst. Evol. Microbiol.">
        <title>The Global Catalogue of Microorganisms (GCM) 10K type strain sequencing project: providing services to taxonomists for standard genome sequencing and annotation.</title>
        <authorList>
            <consortium name="The Broad Institute Genomics Platform"/>
            <consortium name="The Broad Institute Genome Sequencing Center for Infectious Disease"/>
            <person name="Wu L."/>
            <person name="Ma J."/>
        </authorList>
    </citation>
    <scope>NUCLEOTIDE SEQUENCE [LARGE SCALE GENOMIC DNA]</scope>
    <source>
        <strain evidence="5">CCM 8980</strain>
    </source>
</reference>
<dbReference type="SMART" id="SM00257">
    <property type="entry name" value="LysM"/>
    <property type="match status" value="1"/>
</dbReference>
<dbReference type="PROSITE" id="PS51782">
    <property type="entry name" value="LYSM"/>
    <property type="match status" value="1"/>
</dbReference>
<proteinExistence type="predicted"/>
<dbReference type="Pfam" id="PF01476">
    <property type="entry name" value="LysM"/>
    <property type="match status" value="1"/>
</dbReference>
<feature type="compositionally biased region" description="Low complexity" evidence="1">
    <location>
        <begin position="92"/>
        <end position="146"/>
    </location>
</feature>
<dbReference type="CDD" id="cd00118">
    <property type="entry name" value="LysM"/>
    <property type="match status" value="1"/>
</dbReference>
<feature type="region of interest" description="Disordered" evidence="1">
    <location>
        <begin position="89"/>
        <end position="149"/>
    </location>
</feature>
<gene>
    <name evidence="4" type="ORF">ACFQ4P_01125</name>
</gene>
<protein>
    <submittedName>
        <fullName evidence="4">LysM peptidoglycan-binding domain-containing protein</fullName>
    </submittedName>
</protein>
<organism evidence="4 5">
    <name type="scientific">Lacticaseibacillus mingshuiensis</name>
    <dbReference type="NCBI Taxonomy" id="2799574"/>
    <lineage>
        <taxon>Bacteria</taxon>
        <taxon>Bacillati</taxon>
        <taxon>Bacillota</taxon>
        <taxon>Bacilli</taxon>
        <taxon>Lactobacillales</taxon>
        <taxon>Lactobacillaceae</taxon>
        <taxon>Lacticaseibacillus</taxon>
    </lineage>
</organism>
<keyword evidence="2" id="KW-0472">Membrane</keyword>
<evidence type="ECO:0000256" key="1">
    <source>
        <dbReference type="SAM" id="MobiDB-lite"/>
    </source>
</evidence>
<feature type="region of interest" description="Disordered" evidence="1">
    <location>
        <begin position="1"/>
        <end position="30"/>
    </location>
</feature>
<dbReference type="Proteomes" id="UP001597196">
    <property type="component" value="Unassembled WGS sequence"/>
</dbReference>
<dbReference type="InterPro" id="IPR036779">
    <property type="entry name" value="LysM_dom_sf"/>
</dbReference>
<dbReference type="InterPro" id="IPR018392">
    <property type="entry name" value="LysM"/>
</dbReference>
<feature type="transmembrane region" description="Helical" evidence="2">
    <location>
        <begin position="47"/>
        <end position="66"/>
    </location>
</feature>
<keyword evidence="2" id="KW-0812">Transmembrane</keyword>
<evidence type="ECO:0000313" key="4">
    <source>
        <dbReference type="EMBL" id="MFD1428849.1"/>
    </source>
</evidence>
<feature type="compositionally biased region" description="Basic and acidic residues" evidence="1">
    <location>
        <begin position="1"/>
        <end position="15"/>
    </location>
</feature>